<evidence type="ECO:0000313" key="4">
    <source>
        <dbReference type="EMBL" id="MBM3318164.1"/>
    </source>
</evidence>
<dbReference type="Gene3D" id="3.40.50.300">
    <property type="entry name" value="P-loop containing nucleotide triphosphate hydrolases"/>
    <property type="match status" value="1"/>
</dbReference>
<evidence type="ECO:0000256" key="2">
    <source>
        <dbReference type="ARBA" id="ARBA00022840"/>
    </source>
</evidence>
<dbReference type="PANTHER" id="PTHR43637:SF3">
    <property type="entry name" value="FLAGELLA-RELATED PROTEIN H-RELATED"/>
    <property type="match status" value="1"/>
</dbReference>
<keyword evidence="2" id="KW-0067">ATP-binding</keyword>
<sequence length="233" mass="25196">MELRPTGITGFDAATGGGLPAGGRTLLYGPPGAGKTVFALQCLWTGLQAGETVACTASDRPFAHLRRYSAGFGWELAPYEESGQLLALQSFPRTGEEPLEPGVRYLDEADLGEWRAAGAWLRERGAKRLLFGEYSQACFGLLTPERAQAAGRWLAEWAYRNEVVALEAVTAAQLDPEGHKGWSLSLKATQAVIQFRVEGGRRSLRIPKLEGATHPLEWVTIEIGARGIEMGVA</sequence>
<proteinExistence type="predicted"/>
<dbReference type="InterPro" id="IPR027417">
    <property type="entry name" value="P-loop_NTPase"/>
</dbReference>
<dbReference type="GO" id="GO:0005524">
    <property type="term" value="F:ATP binding"/>
    <property type="evidence" value="ECO:0007669"/>
    <property type="project" value="UniProtKB-KW"/>
</dbReference>
<protein>
    <recommendedName>
        <fullName evidence="3">KaiC-like domain-containing protein</fullName>
    </recommendedName>
</protein>
<dbReference type="EMBL" id="VGIY01000279">
    <property type="protein sequence ID" value="MBM3318164.1"/>
    <property type="molecule type" value="Genomic_DNA"/>
</dbReference>
<accession>A0A938BMM0</accession>
<evidence type="ECO:0000259" key="3">
    <source>
        <dbReference type="Pfam" id="PF06745"/>
    </source>
</evidence>
<comment type="caution">
    <text evidence="4">The sequence shown here is derived from an EMBL/GenBank/DDBJ whole genome shotgun (WGS) entry which is preliminary data.</text>
</comment>
<gene>
    <name evidence="4" type="ORF">FJY75_09990</name>
</gene>
<dbReference type="InterPro" id="IPR014774">
    <property type="entry name" value="KaiC-like_dom"/>
</dbReference>
<evidence type="ECO:0000256" key="1">
    <source>
        <dbReference type="ARBA" id="ARBA00022741"/>
    </source>
</evidence>
<dbReference type="SUPFAM" id="SSF52540">
    <property type="entry name" value="P-loop containing nucleoside triphosphate hydrolases"/>
    <property type="match status" value="1"/>
</dbReference>
<organism evidence="4 5">
    <name type="scientific">Eiseniibacteriota bacterium</name>
    <dbReference type="NCBI Taxonomy" id="2212470"/>
    <lineage>
        <taxon>Bacteria</taxon>
        <taxon>Candidatus Eiseniibacteriota</taxon>
    </lineage>
</organism>
<dbReference type="Proteomes" id="UP000748308">
    <property type="component" value="Unassembled WGS sequence"/>
</dbReference>
<dbReference type="AlphaFoldDB" id="A0A938BMM0"/>
<dbReference type="PANTHER" id="PTHR43637">
    <property type="entry name" value="UPF0273 PROTEIN TM_0370"/>
    <property type="match status" value="1"/>
</dbReference>
<evidence type="ECO:0000313" key="5">
    <source>
        <dbReference type="Proteomes" id="UP000748308"/>
    </source>
</evidence>
<feature type="domain" description="KaiC-like" evidence="3">
    <location>
        <begin position="5"/>
        <end position="230"/>
    </location>
</feature>
<keyword evidence="1" id="KW-0547">Nucleotide-binding</keyword>
<reference evidence="4" key="1">
    <citation type="submission" date="2019-03" db="EMBL/GenBank/DDBJ databases">
        <title>Lake Tanganyika Metagenome-Assembled Genomes (MAGs).</title>
        <authorList>
            <person name="Tran P."/>
        </authorList>
    </citation>
    <scope>NUCLEOTIDE SEQUENCE</scope>
    <source>
        <strain evidence="4">M_DeepCast_400m_m2_100</strain>
    </source>
</reference>
<name>A0A938BMM0_UNCEI</name>
<dbReference type="Pfam" id="PF06745">
    <property type="entry name" value="ATPase"/>
    <property type="match status" value="1"/>
</dbReference>